<evidence type="ECO:0000256" key="5">
    <source>
        <dbReference type="PIRSR" id="PIRSR622684-1"/>
    </source>
</evidence>
<dbReference type="PANTHER" id="PTHR10183">
    <property type="entry name" value="CALPAIN"/>
    <property type="match status" value="1"/>
</dbReference>
<evidence type="ECO:0000256" key="6">
    <source>
        <dbReference type="PROSITE-ProRule" id="PRU00239"/>
    </source>
</evidence>
<dbReference type="InterPro" id="IPR022684">
    <property type="entry name" value="Calpain_cysteine_protease"/>
</dbReference>
<accession>A0A9P8I6C0</accession>
<keyword evidence="2" id="KW-0645">Protease</keyword>
<evidence type="ECO:0000256" key="2">
    <source>
        <dbReference type="ARBA" id="ARBA00022670"/>
    </source>
</evidence>
<gene>
    <name evidence="9" type="ORF">FGG08_005003</name>
</gene>
<dbReference type="Proteomes" id="UP000698800">
    <property type="component" value="Unassembled WGS sequence"/>
</dbReference>
<feature type="compositionally biased region" description="Basic and acidic residues" evidence="7">
    <location>
        <begin position="693"/>
        <end position="710"/>
    </location>
</feature>
<feature type="compositionally biased region" description="Low complexity" evidence="7">
    <location>
        <begin position="774"/>
        <end position="783"/>
    </location>
</feature>
<evidence type="ECO:0000256" key="4">
    <source>
        <dbReference type="ARBA" id="ARBA00022807"/>
    </source>
</evidence>
<keyword evidence="4" id="KW-0788">Thiol protease</keyword>
<feature type="compositionally biased region" description="Polar residues" evidence="7">
    <location>
        <begin position="950"/>
        <end position="960"/>
    </location>
</feature>
<keyword evidence="3" id="KW-0378">Hydrolase</keyword>
<dbReference type="OrthoDB" id="424753at2759"/>
<feature type="domain" description="Calpain catalytic" evidence="8">
    <location>
        <begin position="232"/>
        <end position="473"/>
    </location>
</feature>
<dbReference type="Gene3D" id="3.90.70.10">
    <property type="entry name" value="Cysteine proteinases"/>
    <property type="match status" value="1"/>
</dbReference>
<dbReference type="SMART" id="SM00230">
    <property type="entry name" value="CysPc"/>
    <property type="match status" value="1"/>
</dbReference>
<feature type="active site" evidence="5">
    <location>
        <position position="417"/>
    </location>
</feature>
<comment type="similarity">
    <text evidence="1">Belongs to the peptidase C2 family.</text>
</comment>
<feature type="compositionally biased region" description="Basic and acidic residues" evidence="7">
    <location>
        <begin position="924"/>
        <end position="937"/>
    </location>
</feature>
<feature type="region of interest" description="Disordered" evidence="7">
    <location>
        <begin position="842"/>
        <end position="960"/>
    </location>
</feature>
<evidence type="ECO:0000256" key="7">
    <source>
        <dbReference type="SAM" id="MobiDB-lite"/>
    </source>
</evidence>
<evidence type="ECO:0000313" key="9">
    <source>
        <dbReference type="EMBL" id="KAH0538403.1"/>
    </source>
</evidence>
<protein>
    <recommendedName>
        <fullName evidence="8">Calpain catalytic domain-containing protein</fullName>
    </recommendedName>
</protein>
<feature type="compositionally biased region" description="Basic and acidic residues" evidence="7">
    <location>
        <begin position="665"/>
        <end position="681"/>
    </location>
</feature>
<feature type="region of interest" description="Disordered" evidence="7">
    <location>
        <begin position="615"/>
        <end position="825"/>
    </location>
</feature>
<dbReference type="SUPFAM" id="SSF54001">
    <property type="entry name" value="Cysteine proteinases"/>
    <property type="match status" value="1"/>
</dbReference>
<feature type="region of interest" description="Disordered" evidence="7">
    <location>
        <begin position="199"/>
        <end position="220"/>
    </location>
</feature>
<dbReference type="PROSITE" id="PS50203">
    <property type="entry name" value="CALPAIN_CAT"/>
    <property type="match status" value="1"/>
</dbReference>
<feature type="compositionally biased region" description="Polar residues" evidence="7">
    <location>
        <begin position="202"/>
        <end position="211"/>
    </location>
</feature>
<sequence>MEPPLPAAVVLEGDNNPPGVYTQAQVKKPKPPQAPQDAVDQFWANFKSKTPGKVFAVLPDNYYAKEAAAARPIGVVSGKAATVSFEQAANACRAKVEKISKECRRVNQKYRDTHFDIEHDLRISARSLGGDRFCLDGLDGGPKPLNDPDFLDPKSVKRIEVLFSARIFVLRLLIVVVRISSKHPSFSLMAQQQVMSDRVDHSSAQPLSTGKGTVPGPKATLEAPEYSRCSTDGEWISTIIDDKLYLTKPDYDDPSITREQWEDRERLDGEEEYRKTYQTGSGALYFAQCRDPNETWLPLLEKAYAKAHGDYSAISGGWVGEGIEDLTGGVTSELYTTDILDKEKFWTEELMKVNEEFLFGCATGLLSGGYGWRRGIVEGHAYSIMKAREIDGERLLLLRLVRKPFLVPASLTSYSRNPWGSVEWSGPWSDGSKEWTPEWMAKLQHRFGDDGAFWIHYRDLLRKYQHFDRTRLFGPEWTVTQQWTTLPVPWTVAYHDTKFEITLTKDSPVVIMLAQLDDRYFRGLEGRYAFELQFRVHRKGERDYLVRSHGSYCMRRSVSTELDLEAGKYLVLIKVIATRYDGWPSVEQVVRDTSRRKRDKLLQIGLSYDLAHAKAQVEETDEQKKQREEKEKKEKEAERKKRKEEMKALRDKMREKERKRKRKEKERAKRAQKKRELREAAQKTQKLNTEAEESGRATKDATDAAKDGGDLAKIGGDLGSNVAPHDEKALEPKEERITNGPKSDVDAPHARETLTVPEMPNNAISPSQSPAFPYSPYSDLSSGLDDDSFDDDSDFSTILSHPSNPQPVPDVVPDASQDVEPEETDPWNAVCVVGLRVYTKDTDVSVQVITPKEPDKASLDVDDLAADATKEDADTGPKEGRKEGNEAKKVVDGSTKAGEALEAGESTKADGVSTIDETTEPEGEGSKPGDETPKTDNPDPTTVGEIPVVDSSSKTSEPGK</sequence>
<name>A0A9P8I6C0_9PEZI</name>
<dbReference type="GO" id="GO:0004198">
    <property type="term" value="F:calcium-dependent cysteine-type endopeptidase activity"/>
    <property type="evidence" value="ECO:0007669"/>
    <property type="project" value="InterPro"/>
</dbReference>
<feature type="compositionally biased region" description="Basic and acidic residues" evidence="7">
    <location>
        <begin position="868"/>
        <end position="891"/>
    </location>
</feature>
<feature type="compositionally biased region" description="Basic and acidic residues" evidence="7">
    <location>
        <begin position="724"/>
        <end position="752"/>
    </location>
</feature>
<reference evidence="9" key="1">
    <citation type="submission" date="2021-03" db="EMBL/GenBank/DDBJ databases">
        <title>Comparative genomics and phylogenomic investigation of the class Geoglossomycetes provide insights into ecological specialization and systematics.</title>
        <authorList>
            <person name="Melie T."/>
            <person name="Pirro S."/>
            <person name="Miller A.N."/>
            <person name="Quandt A."/>
        </authorList>
    </citation>
    <scope>NUCLEOTIDE SEQUENCE</scope>
    <source>
        <strain evidence="9">GBOQ0MN5Z8</strain>
    </source>
</reference>
<feature type="compositionally biased region" description="Basic and acidic residues" evidence="7">
    <location>
        <begin position="615"/>
        <end position="656"/>
    </location>
</feature>
<evidence type="ECO:0000313" key="10">
    <source>
        <dbReference type="Proteomes" id="UP000698800"/>
    </source>
</evidence>
<dbReference type="PANTHER" id="PTHR10183:SF379">
    <property type="entry name" value="CALPAIN-5"/>
    <property type="match status" value="1"/>
</dbReference>
<dbReference type="GO" id="GO:0006508">
    <property type="term" value="P:proteolysis"/>
    <property type="evidence" value="ECO:0007669"/>
    <property type="project" value="UniProtKB-KW"/>
</dbReference>
<organism evidence="9 10">
    <name type="scientific">Glutinoglossum americanum</name>
    <dbReference type="NCBI Taxonomy" id="1670608"/>
    <lineage>
        <taxon>Eukaryota</taxon>
        <taxon>Fungi</taxon>
        <taxon>Dikarya</taxon>
        <taxon>Ascomycota</taxon>
        <taxon>Pezizomycotina</taxon>
        <taxon>Geoglossomycetes</taxon>
        <taxon>Geoglossales</taxon>
        <taxon>Geoglossaceae</taxon>
        <taxon>Glutinoglossum</taxon>
    </lineage>
</organism>
<keyword evidence="10" id="KW-1185">Reference proteome</keyword>
<dbReference type="InterPro" id="IPR001300">
    <property type="entry name" value="Peptidase_C2_calpain_cat"/>
</dbReference>
<feature type="compositionally biased region" description="Acidic residues" evidence="7">
    <location>
        <begin position="784"/>
        <end position="794"/>
    </location>
</feature>
<proteinExistence type="inferred from homology"/>
<dbReference type="Pfam" id="PF00648">
    <property type="entry name" value="Peptidase_C2"/>
    <property type="match status" value="1"/>
</dbReference>
<comment type="caution">
    <text evidence="9">The sequence shown here is derived from an EMBL/GenBank/DDBJ whole genome shotgun (WGS) entry which is preliminary data.</text>
</comment>
<feature type="active site" evidence="5">
    <location>
        <position position="380"/>
    </location>
</feature>
<evidence type="ECO:0000256" key="1">
    <source>
        <dbReference type="ARBA" id="ARBA00007623"/>
    </source>
</evidence>
<dbReference type="InterPro" id="IPR038765">
    <property type="entry name" value="Papain-like_cys_pep_sf"/>
</dbReference>
<dbReference type="AlphaFoldDB" id="A0A9P8I6C0"/>
<comment type="caution">
    <text evidence="6">Lacks conserved residue(s) required for the propagation of feature annotation.</text>
</comment>
<evidence type="ECO:0000256" key="3">
    <source>
        <dbReference type="ARBA" id="ARBA00022801"/>
    </source>
</evidence>
<evidence type="ECO:0000259" key="8">
    <source>
        <dbReference type="PROSITE" id="PS50203"/>
    </source>
</evidence>
<dbReference type="EMBL" id="JAGHQL010000110">
    <property type="protein sequence ID" value="KAH0538403.1"/>
    <property type="molecule type" value="Genomic_DNA"/>
</dbReference>